<accession>A0A4R6IDP5</accession>
<name>A0A4R6IDP5_9MOLU</name>
<dbReference type="EMBL" id="SNWN01000013">
    <property type="protein sequence ID" value="TDO19771.1"/>
    <property type="molecule type" value="Genomic_DNA"/>
</dbReference>
<organism evidence="1 2">
    <name type="scientific">Mycoplasma testudineum</name>
    <dbReference type="NCBI Taxonomy" id="244584"/>
    <lineage>
        <taxon>Bacteria</taxon>
        <taxon>Bacillati</taxon>
        <taxon>Mycoplasmatota</taxon>
        <taxon>Mollicutes</taxon>
        <taxon>Mycoplasmataceae</taxon>
        <taxon>Mycoplasma</taxon>
    </lineage>
</organism>
<proteinExistence type="predicted"/>
<sequence length="117" mass="13626">MPENDIVIDVKADLTKGDLIIKSLSLVTNQDQSINWLETVNFIKSRWKDWEYPYSQPFVKYNWYDMKTKITVINKSLIGTKGIDSLNIKVHNLRDFSALIEHFSGQKNKLLTTTNTF</sequence>
<dbReference type="Proteomes" id="UP000295518">
    <property type="component" value="Unassembled WGS sequence"/>
</dbReference>
<gene>
    <name evidence="1" type="ORF">EI74_0574</name>
</gene>
<protein>
    <submittedName>
        <fullName evidence="1">Uncharacterized protein</fullName>
    </submittedName>
</protein>
<dbReference type="RefSeq" id="WP_094255042.1">
    <property type="nucleotide sequence ID" value="NZ_SNWN01000013.1"/>
</dbReference>
<comment type="caution">
    <text evidence="1">The sequence shown here is derived from an EMBL/GenBank/DDBJ whole genome shotgun (WGS) entry which is preliminary data.</text>
</comment>
<reference evidence="1 2" key="1">
    <citation type="submission" date="2019-03" db="EMBL/GenBank/DDBJ databases">
        <title>Genomic Encyclopedia of Archaeal and Bacterial Type Strains, Phase II (KMG-II): from individual species to whole genera.</title>
        <authorList>
            <person name="Goeker M."/>
        </authorList>
    </citation>
    <scope>NUCLEOTIDE SEQUENCE [LARGE SCALE GENOMIC DNA]</scope>
    <source>
        <strain evidence="1 2">ATCC 700618</strain>
    </source>
</reference>
<evidence type="ECO:0000313" key="2">
    <source>
        <dbReference type="Proteomes" id="UP000295518"/>
    </source>
</evidence>
<dbReference type="AlphaFoldDB" id="A0A4R6IDP5"/>
<evidence type="ECO:0000313" key="1">
    <source>
        <dbReference type="EMBL" id="TDO19771.1"/>
    </source>
</evidence>
<keyword evidence="2" id="KW-1185">Reference proteome</keyword>